<evidence type="ECO:0000313" key="1">
    <source>
        <dbReference type="EMBL" id="MFH6982555.1"/>
    </source>
</evidence>
<proteinExistence type="predicted"/>
<dbReference type="Gene3D" id="2.20.110.10">
    <property type="entry name" value="Histone H3 K4-specific methyltransferase SET7/9 N-terminal domain"/>
    <property type="match status" value="3"/>
</dbReference>
<dbReference type="PANTHER" id="PTHR33706">
    <property type="entry name" value="MORN VARIANT REPEAT PROTEIN"/>
    <property type="match status" value="1"/>
</dbReference>
<dbReference type="Pfam" id="PF07661">
    <property type="entry name" value="MORN_2"/>
    <property type="match status" value="7"/>
</dbReference>
<comment type="caution">
    <text evidence="1">The sequence shown here is derived from an EMBL/GenBank/DDBJ whole genome shotgun (WGS) entry which is preliminary data.</text>
</comment>
<sequence length="610" mass="70923">MRYLPWIILFIIISPFCALGQKTFEKKTYYDDQKTKLKEVITLLKKDSTLHGFYHSIYENGSLAIFGHYSHGESDSTWIYYFENGREKARGHYQKNQQVGLWKYHYENGEPKAVGSYQNNIKHGQWTYYFENGEEKSTGIYYNNDKEGIWNYFYEDGSLKAQAFFNGGKGIYKEFYPSGKLKTEGRNEFDKSEGLWTYYYESGEVEARGEFVNGLRNGLWKYFHKNGQLAAEGEFLKGEKSGPWKYYFPDGSLSSEGEMNSNQKDGFWKLYYQTGEIKGEGRYDQGTGEYIEYYASGKQKARGAMQEGRREGRWVYFSEEGLEDGAAVFEQGEGAYTGYYPDGSLKMTGTIKDDRRVGEWTLYNPDGSVAGIYRPVYEEQSPIFRTSNVKESEDVKKASDKPEYRYKNKKIRYFNPRINEYTGFILGTNPLWTLAGQLPISMEYYIQERLGYEAQIVAHKKPFYKDFSDRYNKVSTLGLDIHLKQKFYHEDTDLGMFYFGHQLSAGYLQHYVSTLDSLSGPPIKKRFTSEQMRFAYGFFIGDRWMQRASDSGLTFDLNLGVALGSRIFSNHAEAPFRFLFDELNQDKFYLPIIITLNIGYAGPKRRSTSF</sequence>
<dbReference type="Proteomes" id="UP001610063">
    <property type="component" value="Unassembled WGS sequence"/>
</dbReference>
<dbReference type="PANTHER" id="PTHR33706:SF1">
    <property type="entry name" value="TPR REPEAT PROTEIN"/>
    <property type="match status" value="1"/>
</dbReference>
<dbReference type="SUPFAM" id="SSF82185">
    <property type="entry name" value="Histone H3 K4-specific methyltransferase SET7/9 N-terminal domain"/>
    <property type="match status" value="3"/>
</dbReference>
<dbReference type="RefSeq" id="WP_159578669.1">
    <property type="nucleotide sequence ID" value="NZ_JBIPKE010000012.1"/>
</dbReference>
<gene>
    <name evidence="1" type="ORF">ACHKAR_03850</name>
</gene>
<organism evidence="1 2">
    <name type="scientific">Marinoscillum luteum</name>
    <dbReference type="NCBI Taxonomy" id="861051"/>
    <lineage>
        <taxon>Bacteria</taxon>
        <taxon>Pseudomonadati</taxon>
        <taxon>Bacteroidota</taxon>
        <taxon>Cytophagia</taxon>
        <taxon>Cytophagales</taxon>
        <taxon>Reichenbachiellaceae</taxon>
        <taxon>Marinoscillum</taxon>
    </lineage>
</organism>
<dbReference type="InterPro" id="IPR011652">
    <property type="entry name" value="MORN_2"/>
</dbReference>
<evidence type="ECO:0000313" key="2">
    <source>
        <dbReference type="Proteomes" id="UP001610063"/>
    </source>
</evidence>
<protein>
    <submittedName>
        <fullName evidence="1">Toxin-antitoxin system YwqK family antitoxin</fullName>
    </submittedName>
</protein>
<dbReference type="Gene3D" id="3.90.930.1">
    <property type="match status" value="1"/>
</dbReference>
<reference evidence="1 2" key="1">
    <citation type="journal article" date="2013" name="Int. J. Syst. Evol. Microbiol.">
        <title>Marinoscillum luteum sp. nov., isolated from marine sediment.</title>
        <authorList>
            <person name="Cha I.T."/>
            <person name="Park S.J."/>
            <person name="Kim S.J."/>
            <person name="Kim J.G."/>
            <person name="Jung M.Y."/>
            <person name="Shin K.S."/>
            <person name="Kwon K.K."/>
            <person name="Yang S.H."/>
            <person name="Seo Y.S."/>
            <person name="Rhee S.K."/>
        </authorList>
    </citation>
    <scope>NUCLEOTIDE SEQUENCE [LARGE SCALE GENOMIC DNA]</scope>
    <source>
        <strain evidence="1 2">KCTC 23939</strain>
    </source>
</reference>
<dbReference type="EMBL" id="JBIPKE010000012">
    <property type="protein sequence ID" value="MFH6982555.1"/>
    <property type="molecule type" value="Genomic_DNA"/>
</dbReference>
<keyword evidence="2" id="KW-1185">Reference proteome</keyword>
<name>A0ABW7N4N3_9BACT</name>
<accession>A0ABW7N4N3</accession>